<feature type="compositionally biased region" description="Basic and acidic residues" evidence="1">
    <location>
        <begin position="15"/>
        <end position="39"/>
    </location>
</feature>
<dbReference type="Pfam" id="PF02178">
    <property type="entry name" value="AT_hook"/>
    <property type="match status" value="2"/>
</dbReference>
<dbReference type="Proteomes" id="UP000015102">
    <property type="component" value="Unassembled WGS sequence"/>
</dbReference>
<dbReference type="HOGENOM" id="CLU_1462914_0_0_1"/>
<proteinExistence type="predicted"/>
<feature type="compositionally biased region" description="Basic residues" evidence="1">
    <location>
        <begin position="56"/>
        <end position="67"/>
    </location>
</feature>
<keyword evidence="3" id="KW-1185">Reference proteome</keyword>
<feature type="compositionally biased region" description="Basic and acidic residues" evidence="1">
    <location>
        <begin position="91"/>
        <end position="101"/>
    </location>
</feature>
<dbReference type="InterPro" id="IPR017956">
    <property type="entry name" value="AT_hook_DNA-bd_motif"/>
</dbReference>
<name>T1GRN6_MEGSC</name>
<evidence type="ECO:0000313" key="3">
    <source>
        <dbReference type="Proteomes" id="UP000015102"/>
    </source>
</evidence>
<dbReference type="EMBL" id="CAQQ02057885">
    <property type="status" value="NOT_ANNOTATED_CDS"/>
    <property type="molecule type" value="Genomic_DNA"/>
</dbReference>
<evidence type="ECO:0000256" key="1">
    <source>
        <dbReference type="SAM" id="MobiDB-lite"/>
    </source>
</evidence>
<dbReference type="EnsemblMetazoa" id="MESCA006323-RA">
    <property type="protein sequence ID" value="MESCA006323-PA"/>
    <property type="gene ID" value="MESCA006323"/>
</dbReference>
<sequence length="185" mass="20851">MVPDEDLSALAASVQKEKEGQEDEVKQEHLVDNDDKEPVPSEPPQEQSTPVPIIVKRGRGRPRKYPRNRNVIHPVKLAKVMKSEGSSMEDGEAKESNHLNKTEPQVILTEKNSDGSSLNKTDPGPAKRGRGRPRKDQSLNSLTPRKPSYSLQMISKKTEKTYINFLDRVPIYQSPRLDYGVDPEK</sequence>
<reference evidence="2" key="2">
    <citation type="submission" date="2015-06" db="UniProtKB">
        <authorList>
            <consortium name="EnsemblMetazoa"/>
        </authorList>
    </citation>
    <scope>IDENTIFICATION</scope>
</reference>
<dbReference type="SMART" id="SM00384">
    <property type="entry name" value="AT_hook"/>
    <property type="match status" value="2"/>
</dbReference>
<dbReference type="PRINTS" id="PR00929">
    <property type="entry name" value="ATHOOK"/>
</dbReference>
<reference evidence="3" key="1">
    <citation type="submission" date="2013-02" db="EMBL/GenBank/DDBJ databases">
        <authorList>
            <person name="Hughes D."/>
        </authorList>
    </citation>
    <scope>NUCLEOTIDE SEQUENCE</scope>
    <source>
        <strain>Durham</strain>
        <strain evidence="3">NC isolate 2 -- Noor lab</strain>
    </source>
</reference>
<accession>T1GRN6</accession>
<organism evidence="2 3">
    <name type="scientific">Megaselia scalaris</name>
    <name type="common">Humpbacked fly</name>
    <name type="synonym">Phora scalaris</name>
    <dbReference type="NCBI Taxonomy" id="36166"/>
    <lineage>
        <taxon>Eukaryota</taxon>
        <taxon>Metazoa</taxon>
        <taxon>Ecdysozoa</taxon>
        <taxon>Arthropoda</taxon>
        <taxon>Hexapoda</taxon>
        <taxon>Insecta</taxon>
        <taxon>Pterygota</taxon>
        <taxon>Neoptera</taxon>
        <taxon>Endopterygota</taxon>
        <taxon>Diptera</taxon>
        <taxon>Brachycera</taxon>
        <taxon>Muscomorpha</taxon>
        <taxon>Platypezoidea</taxon>
        <taxon>Phoridae</taxon>
        <taxon>Megaseliini</taxon>
        <taxon>Megaselia</taxon>
    </lineage>
</organism>
<dbReference type="EMBL" id="CAQQ02057886">
    <property type="status" value="NOT_ANNOTATED_CDS"/>
    <property type="molecule type" value="Genomic_DNA"/>
</dbReference>
<protein>
    <submittedName>
        <fullName evidence="2">Uncharacterized protein</fullName>
    </submittedName>
</protein>
<dbReference type="AlphaFoldDB" id="T1GRN6"/>
<feature type="compositionally biased region" description="Polar residues" evidence="1">
    <location>
        <begin position="138"/>
        <end position="151"/>
    </location>
</feature>
<feature type="region of interest" description="Disordered" evidence="1">
    <location>
        <begin position="1"/>
        <end position="151"/>
    </location>
</feature>
<dbReference type="GO" id="GO:0003677">
    <property type="term" value="F:DNA binding"/>
    <property type="evidence" value="ECO:0007669"/>
    <property type="project" value="InterPro"/>
</dbReference>
<evidence type="ECO:0000313" key="2">
    <source>
        <dbReference type="EnsemblMetazoa" id="MESCA006323-PA"/>
    </source>
</evidence>